<comment type="caution">
    <text evidence="1">The sequence shown here is derived from an EMBL/GenBank/DDBJ whole genome shotgun (WGS) entry which is preliminary data.</text>
</comment>
<accession>A0A0J1CZ62</accession>
<sequence>MSIGAVPATAFQTGFRARKRWQKPHGKHAFPRPGWLPRVNAARNAQTERDYHFDTGLADIARLRTTGQRAGSTFGAGLE</sequence>
<gene>
    <name evidence="1" type="ORF">EOS_13110</name>
</gene>
<dbReference type="EMBL" id="AEJF01000085">
    <property type="protein sequence ID" value="KLU25814.1"/>
    <property type="molecule type" value="Genomic_DNA"/>
</dbReference>
<evidence type="ECO:0000313" key="1">
    <source>
        <dbReference type="EMBL" id="KLU25814.1"/>
    </source>
</evidence>
<protein>
    <submittedName>
        <fullName evidence="1">Uncharacterized protein</fullName>
    </submittedName>
</protein>
<organism evidence="1 2">
    <name type="scientific">Caballeronia mineralivorans PML1(12)</name>
    <dbReference type="NCBI Taxonomy" id="908627"/>
    <lineage>
        <taxon>Bacteria</taxon>
        <taxon>Pseudomonadati</taxon>
        <taxon>Pseudomonadota</taxon>
        <taxon>Betaproteobacteria</taxon>
        <taxon>Burkholderiales</taxon>
        <taxon>Burkholderiaceae</taxon>
        <taxon>Caballeronia</taxon>
    </lineage>
</organism>
<dbReference type="AlphaFoldDB" id="A0A0J1CZ62"/>
<evidence type="ECO:0000313" key="2">
    <source>
        <dbReference type="Proteomes" id="UP000035963"/>
    </source>
</evidence>
<proteinExistence type="predicted"/>
<dbReference type="Proteomes" id="UP000035963">
    <property type="component" value="Unassembled WGS sequence"/>
</dbReference>
<reference evidence="1 2" key="1">
    <citation type="journal article" date="2015" name="Genome Announc.">
        <title>Draft Genome Sequence of Burkholderia sp. Strain PML1(12), an Ectomycorrhizosphere-Inhabiting Bacterium with Effective Mineral-Weathering Ability.</title>
        <authorList>
            <person name="Uroz S."/>
            <person name="Oger P."/>
        </authorList>
    </citation>
    <scope>NUCLEOTIDE SEQUENCE [LARGE SCALE GENOMIC DNA]</scope>
    <source>
        <strain evidence="2">PML1(12)</strain>
    </source>
</reference>
<keyword evidence="2" id="KW-1185">Reference proteome</keyword>
<name>A0A0J1CZ62_9BURK</name>